<evidence type="ECO:0000256" key="3">
    <source>
        <dbReference type="ARBA" id="ARBA00022670"/>
    </source>
</evidence>
<evidence type="ECO:0000256" key="6">
    <source>
        <dbReference type="ARBA" id="ARBA00022807"/>
    </source>
</evidence>
<feature type="domain" description="USP" evidence="9">
    <location>
        <begin position="377"/>
        <end position="981"/>
    </location>
</feature>
<dbReference type="Proteomes" id="UP000039324">
    <property type="component" value="Unassembled WGS sequence"/>
</dbReference>
<evidence type="ECO:0000256" key="1">
    <source>
        <dbReference type="ARBA" id="ARBA00000707"/>
    </source>
</evidence>
<dbReference type="STRING" id="37360.A0A0G4IKP4"/>
<keyword evidence="12" id="KW-0496">Mitochondrion</keyword>
<dbReference type="PROSITE" id="PS00973">
    <property type="entry name" value="USP_2"/>
    <property type="match status" value="1"/>
</dbReference>
<reference evidence="12 14" key="2">
    <citation type="submission" date="2018-03" db="EMBL/GenBank/DDBJ databases">
        <authorList>
            <person name="Fogelqvist J."/>
        </authorList>
    </citation>
    <scope>NUCLEOTIDE SEQUENCE [LARGE SCALE GENOMIC DNA]</scope>
</reference>
<dbReference type="CDD" id="cd20104">
    <property type="entry name" value="MBT_PHF20L1-like"/>
    <property type="match status" value="1"/>
</dbReference>
<dbReference type="Proteomes" id="UP000290189">
    <property type="component" value="Unassembled WGS sequence"/>
</dbReference>
<comment type="catalytic activity">
    <reaction evidence="1 7">
        <text>Thiol-dependent hydrolysis of ester, thioester, amide, peptide and isopeptide bonds formed by the C-terminal Gly of ubiquitin (a 76-residue protein attached to proteins as an intracellular targeting signal).</text>
        <dbReference type="EC" id="3.4.19.12"/>
    </reaction>
</comment>
<dbReference type="OrthoDB" id="265776at2759"/>
<evidence type="ECO:0000259" key="10">
    <source>
        <dbReference type="PROSITE" id="PS51283"/>
    </source>
</evidence>
<comment type="similarity">
    <text evidence="2 7">Belongs to the peptidase C19 family.</text>
</comment>
<dbReference type="EMBL" id="OVEO01000014">
    <property type="protein sequence ID" value="SPR00530.1"/>
    <property type="molecule type" value="Genomic_DNA"/>
</dbReference>
<dbReference type="Gene3D" id="3.90.70.10">
    <property type="entry name" value="Cysteine proteinases"/>
    <property type="match status" value="2"/>
</dbReference>
<dbReference type="SMART" id="SM00695">
    <property type="entry name" value="DUSP"/>
    <property type="match status" value="1"/>
</dbReference>
<keyword evidence="6 7" id="KW-0788">Thiol protease</keyword>
<evidence type="ECO:0000256" key="4">
    <source>
        <dbReference type="ARBA" id="ARBA00022786"/>
    </source>
</evidence>
<dbReference type="InterPro" id="IPR050185">
    <property type="entry name" value="Ub_carboxyl-term_hydrolase"/>
</dbReference>
<geneLocation type="mitochondrion" evidence="12"/>
<evidence type="ECO:0000256" key="2">
    <source>
        <dbReference type="ARBA" id="ARBA00009085"/>
    </source>
</evidence>
<organism evidence="11 13">
    <name type="scientific">Plasmodiophora brassicae</name>
    <name type="common">Clubroot disease agent</name>
    <dbReference type="NCBI Taxonomy" id="37360"/>
    <lineage>
        <taxon>Eukaryota</taxon>
        <taxon>Sar</taxon>
        <taxon>Rhizaria</taxon>
        <taxon>Endomyxa</taxon>
        <taxon>Phytomyxea</taxon>
        <taxon>Plasmodiophorida</taxon>
        <taxon>Plasmodiophoridae</taxon>
        <taxon>Plasmodiophora</taxon>
    </lineage>
</organism>
<dbReference type="EMBL" id="CDSF01000024">
    <property type="protein sequence ID" value="CEO95660.1"/>
    <property type="molecule type" value="Genomic_DNA"/>
</dbReference>
<keyword evidence="13" id="KW-1185">Reference proteome</keyword>
<reference evidence="11 13" key="1">
    <citation type="submission" date="2015-02" db="EMBL/GenBank/DDBJ databases">
        <authorList>
            <person name="Chooi Y.-H."/>
        </authorList>
    </citation>
    <scope>NUCLEOTIDE SEQUENCE [LARGE SCALE GENOMIC DNA]</scope>
    <source>
        <strain evidence="11">E3</strain>
    </source>
</reference>
<dbReference type="PROSITE" id="PS00972">
    <property type="entry name" value="USP_1"/>
    <property type="match status" value="1"/>
</dbReference>
<keyword evidence="4 7" id="KW-0833">Ubl conjugation pathway</keyword>
<keyword evidence="3 7" id="KW-0645">Protease</keyword>
<dbReference type="OMA" id="RIVSICH"/>
<dbReference type="CDD" id="cd02674">
    <property type="entry name" value="Peptidase_C19R"/>
    <property type="match status" value="1"/>
</dbReference>
<dbReference type="EC" id="3.4.19.12" evidence="7"/>
<dbReference type="PROSITE" id="PS50235">
    <property type="entry name" value="USP_3"/>
    <property type="match status" value="1"/>
</dbReference>
<evidence type="ECO:0000256" key="7">
    <source>
        <dbReference type="RuleBase" id="RU366025"/>
    </source>
</evidence>
<feature type="region of interest" description="Disordered" evidence="8">
    <location>
        <begin position="77"/>
        <end position="98"/>
    </location>
</feature>
<name>A0A0G4IKP4_PLABS</name>
<dbReference type="InterPro" id="IPR001394">
    <property type="entry name" value="Peptidase_C19_UCH"/>
</dbReference>
<dbReference type="PROSITE" id="PS51283">
    <property type="entry name" value="DUSP"/>
    <property type="match status" value="1"/>
</dbReference>
<dbReference type="AlphaFoldDB" id="A0A0G4IKP4"/>
<dbReference type="Gene3D" id="2.30.30.140">
    <property type="match status" value="1"/>
</dbReference>
<dbReference type="PANTHER" id="PTHR21646">
    <property type="entry name" value="UBIQUITIN CARBOXYL-TERMINAL HYDROLASE"/>
    <property type="match status" value="1"/>
</dbReference>
<dbReference type="Pfam" id="PF00443">
    <property type="entry name" value="UCH"/>
    <property type="match status" value="1"/>
</dbReference>
<evidence type="ECO:0000256" key="8">
    <source>
        <dbReference type="SAM" id="MobiDB-lite"/>
    </source>
</evidence>
<dbReference type="InterPro" id="IPR038765">
    <property type="entry name" value="Papain-like_cys_pep_sf"/>
</dbReference>
<evidence type="ECO:0000256" key="5">
    <source>
        <dbReference type="ARBA" id="ARBA00022801"/>
    </source>
</evidence>
<dbReference type="SUPFAM" id="SSF54160">
    <property type="entry name" value="Chromo domain-like"/>
    <property type="match status" value="1"/>
</dbReference>
<proteinExistence type="inferred from homology"/>
<evidence type="ECO:0000313" key="13">
    <source>
        <dbReference type="Proteomes" id="UP000039324"/>
    </source>
</evidence>
<dbReference type="GO" id="GO:0004843">
    <property type="term" value="F:cysteine-type deubiquitinase activity"/>
    <property type="evidence" value="ECO:0007669"/>
    <property type="project" value="UniProtKB-UniRule"/>
</dbReference>
<dbReference type="GO" id="GO:0016579">
    <property type="term" value="P:protein deubiquitination"/>
    <property type="evidence" value="ECO:0007669"/>
    <property type="project" value="InterPro"/>
</dbReference>
<gene>
    <name evidence="11" type="ORF">PBRA_004386</name>
    <name evidence="12" type="ORF">PLBR_LOCUS7745</name>
</gene>
<dbReference type="GO" id="GO:0006508">
    <property type="term" value="P:proteolysis"/>
    <property type="evidence" value="ECO:0007669"/>
    <property type="project" value="UniProtKB-KW"/>
</dbReference>
<keyword evidence="5 7" id="KW-0378">Hydrolase</keyword>
<dbReference type="InterPro" id="IPR016197">
    <property type="entry name" value="Chromo-like_dom_sf"/>
</dbReference>
<protein>
    <recommendedName>
        <fullName evidence="7">Ubiquitin carboxyl-terminal hydrolase</fullName>
        <ecNumber evidence="7">3.4.19.12</ecNumber>
    </recommendedName>
</protein>
<sequence>MTLESHSPAALTGQWMAVAATASASPAPVQATAAVDNDRYRQIKELVAAHSKMVPGDVWHVVDARWAAKWKAHMKLDQRSDDDRDYPPPGPIDNSRLQGANELALSKDVVEHRDFILVHDAVWKVLIEQYSGGPDFPRSVVTTGVQQVAYLELHPLIVRVTLVDSLSGEPDSSYTLTAPYSSKQTIADVAESCKACWFPASREMLGEQSPDWRLWHLPAVTSDDAGSPGIAEEAGAAEWVVVPETDLKSPLKKFDSRQDVLEFLFEKRNPSGVWPRTVVERDWRDFRVGDVIDALDTQQKWYESTVRDVKDDQILVHYNNWDSKWDEWIKKDNMTRLAKKGTHTNGPYINTRRMGSNASWTSGAGDVPGPPLARGIVGLRNLGNTCFMNSTLQCLFQCPVLTDFFLDDKHLSQINRSNPLGWQGKIAEAYAQLVKDYWLGDSRIISPRELKHVIGEFQPRFRGYQQQDSQELLNFLLDGLHEDLNRVKDKPQTSPVESGGRSDSVVAEEAWAVHLLRNDSIITDCMQGQVKSTLVCPHCGKICITFDPFMTLTLSLPTNTTTTVPIRVVFCSESRPVTMYGVTVDKSSDVAQLVRTLSETLRAKPDDIVLCDIWNNAIYRIFKSTDLVEEIRSSDEIWAFLSPVTVGPTHTLARSVPETEDIDTPGTEGVASPYGGAGQYCSSPARDFVYVAVNNYMEGASDSSAGSIFDNGDSRKLDAFGIPFVVGLPVGSRVSGHLVRDLVISAAARLTTLPGVSSGLRVVVADRAASGTRPSSKLDGMLIGSDLAEVAISPHTVLNLVWTASQASYFRTDPIVKDSSVVDAHSECDPEPAIDLQQCMGIFTKQEVLAEQDAWFCPSCREFRCASKRLDIWRIPRILAIHLKRFQYSGMWRNKITTMVDFPMTGLTLDDWTPNPAMKGRQYDLFAVSNHFGSLGGGHYTAYVKNLVDGLWYNMDDSMVSRTEPSSVKSEAAYVLFYALRDDEEQRHHV</sequence>
<evidence type="ECO:0000313" key="12">
    <source>
        <dbReference type="EMBL" id="SPR00530.1"/>
    </source>
</evidence>
<evidence type="ECO:0000313" key="14">
    <source>
        <dbReference type="Proteomes" id="UP000290189"/>
    </source>
</evidence>
<feature type="domain" description="DUSP" evidence="10">
    <location>
        <begin position="34"/>
        <end position="141"/>
    </location>
</feature>
<dbReference type="SUPFAM" id="SSF54001">
    <property type="entry name" value="Cysteine proteinases"/>
    <property type="match status" value="1"/>
</dbReference>
<dbReference type="InterPro" id="IPR018200">
    <property type="entry name" value="USP_CS"/>
</dbReference>
<feature type="compositionally biased region" description="Basic and acidic residues" evidence="8">
    <location>
        <begin position="77"/>
        <end position="86"/>
    </location>
</feature>
<dbReference type="Gene3D" id="3.30.2230.10">
    <property type="entry name" value="DUSP-like"/>
    <property type="match status" value="1"/>
</dbReference>
<dbReference type="InterPro" id="IPR006615">
    <property type="entry name" value="Pept_C19_DUSP"/>
</dbReference>
<evidence type="ECO:0000259" key="9">
    <source>
        <dbReference type="PROSITE" id="PS50235"/>
    </source>
</evidence>
<dbReference type="InterPro" id="IPR035927">
    <property type="entry name" value="DUSP-like_sf"/>
</dbReference>
<evidence type="ECO:0000313" key="11">
    <source>
        <dbReference type="EMBL" id="CEO95660.1"/>
    </source>
</evidence>
<dbReference type="PANTHER" id="PTHR21646:SF24">
    <property type="entry name" value="UBIQUITIN CARBOXYL-TERMINAL HYDROLASE"/>
    <property type="match status" value="1"/>
</dbReference>
<dbReference type="InterPro" id="IPR028889">
    <property type="entry name" value="USP"/>
</dbReference>
<dbReference type="SUPFAM" id="SSF143791">
    <property type="entry name" value="DUSP-like"/>
    <property type="match status" value="1"/>
</dbReference>
<dbReference type="Pfam" id="PF06337">
    <property type="entry name" value="DUSP"/>
    <property type="match status" value="1"/>
</dbReference>
<accession>A0A0G4IKP4</accession>